<organism evidence="2 3">
    <name type="scientific">Nonomuraea pusilla</name>
    <dbReference type="NCBI Taxonomy" id="46177"/>
    <lineage>
        <taxon>Bacteria</taxon>
        <taxon>Bacillati</taxon>
        <taxon>Actinomycetota</taxon>
        <taxon>Actinomycetes</taxon>
        <taxon>Streptosporangiales</taxon>
        <taxon>Streptosporangiaceae</taxon>
        <taxon>Nonomuraea</taxon>
    </lineage>
</organism>
<accession>A0A1H8B6K6</accession>
<protein>
    <recommendedName>
        <fullName evidence="1">DUF8094 domain-containing protein</fullName>
    </recommendedName>
</protein>
<dbReference type="EMBL" id="FOBF01000017">
    <property type="protein sequence ID" value="SEM78396.1"/>
    <property type="molecule type" value="Genomic_DNA"/>
</dbReference>
<evidence type="ECO:0000313" key="2">
    <source>
        <dbReference type="EMBL" id="SEM78396.1"/>
    </source>
</evidence>
<evidence type="ECO:0000259" key="1">
    <source>
        <dbReference type="Pfam" id="PF26366"/>
    </source>
</evidence>
<dbReference type="Pfam" id="PF26366">
    <property type="entry name" value="DUF8094"/>
    <property type="match status" value="1"/>
</dbReference>
<sequence>MAAASGCTSAVQPLPTKAAAAVTGTPTPSPEEPALTKAEAGRVFREITLSDDLLRTHSDVPGRLRSAVELVRDGQAAIVAAAYQSTGDRPPRHTWGTPMLLVPRFAPGQTALWFTALVTRDGRPTLLTFAKGGSWQLSSAAELLPDQEPPQVKLDGDGYATALAPDDKTVTISPQFMGPVHAAVAETGSSGVAAGLIASGPYTTEVATQIAALRDSAKKDGFSYDSIFSPENYPVYALRTENGGALIQYSLSRTTTTTAKTAEDDYIPVPEAARWAIRSAVLRRTLRLVETHQYATAVPPLSSPSPAAVIAHDGALTRASGQ</sequence>
<dbReference type="InterPro" id="IPR058407">
    <property type="entry name" value="DUF8094"/>
</dbReference>
<gene>
    <name evidence="2" type="ORF">SAMN05660976_06038</name>
</gene>
<keyword evidence="3" id="KW-1185">Reference proteome</keyword>
<proteinExistence type="predicted"/>
<feature type="domain" description="DUF8094" evidence="1">
    <location>
        <begin position="32"/>
        <end position="321"/>
    </location>
</feature>
<dbReference type="Proteomes" id="UP000198953">
    <property type="component" value="Unassembled WGS sequence"/>
</dbReference>
<evidence type="ECO:0000313" key="3">
    <source>
        <dbReference type="Proteomes" id="UP000198953"/>
    </source>
</evidence>
<dbReference type="AlphaFoldDB" id="A0A1H8B6K6"/>
<reference evidence="2 3" key="1">
    <citation type="submission" date="2016-10" db="EMBL/GenBank/DDBJ databases">
        <authorList>
            <person name="de Groot N.N."/>
        </authorList>
    </citation>
    <scope>NUCLEOTIDE SEQUENCE [LARGE SCALE GENOMIC DNA]</scope>
    <source>
        <strain evidence="2 3">DSM 43357</strain>
    </source>
</reference>
<name>A0A1H8B6K6_9ACTN</name>